<evidence type="ECO:0000313" key="1">
    <source>
        <dbReference type="EMBL" id="UZW74020.1"/>
    </source>
</evidence>
<keyword evidence="1" id="KW-0645">Protease</keyword>
<dbReference type="Pfam" id="PF10023">
    <property type="entry name" value="Aminopep"/>
    <property type="match status" value="1"/>
</dbReference>
<keyword evidence="1" id="KW-0031">Aminopeptidase</keyword>
<evidence type="ECO:0000313" key="2">
    <source>
        <dbReference type="Proteomes" id="UP001164472"/>
    </source>
</evidence>
<dbReference type="KEGG" id="asem:NNL22_13405"/>
<dbReference type="GO" id="GO:0004177">
    <property type="term" value="F:aminopeptidase activity"/>
    <property type="evidence" value="ECO:0007669"/>
    <property type="project" value="UniProtKB-KW"/>
</dbReference>
<name>A0A9E8HGW7_9ALTE</name>
<accession>A0A9E8HGW7</accession>
<organism evidence="1 2">
    <name type="scientific">Alkalimarinus sediminis</name>
    <dbReference type="NCBI Taxonomy" id="1632866"/>
    <lineage>
        <taxon>Bacteria</taxon>
        <taxon>Pseudomonadati</taxon>
        <taxon>Pseudomonadota</taxon>
        <taxon>Gammaproteobacteria</taxon>
        <taxon>Alteromonadales</taxon>
        <taxon>Alteromonadaceae</taxon>
        <taxon>Alkalimarinus</taxon>
    </lineage>
</organism>
<keyword evidence="1" id="KW-0378">Hydrolase</keyword>
<proteinExistence type="predicted"/>
<dbReference type="InterPro" id="IPR014553">
    <property type="entry name" value="Aminopept"/>
</dbReference>
<dbReference type="Proteomes" id="UP001164472">
    <property type="component" value="Chromosome"/>
</dbReference>
<dbReference type="EMBL" id="CP101527">
    <property type="protein sequence ID" value="UZW74020.1"/>
    <property type="molecule type" value="Genomic_DNA"/>
</dbReference>
<dbReference type="PIRSF" id="PIRSF029285">
    <property type="entry name" value="Aminopept"/>
    <property type="match status" value="1"/>
</dbReference>
<dbReference type="PROSITE" id="PS51257">
    <property type="entry name" value="PROKAR_LIPOPROTEIN"/>
    <property type="match status" value="1"/>
</dbReference>
<reference evidence="1" key="1">
    <citation type="submission" date="2022-07" db="EMBL/GenBank/DDBJ databases">
        <title>Alkalimarinus sp. nov., isolated from gut of a Alitta virens.</title>
        <authorList>
            <person name="Yang A.I."/>
            <person name="Shin N.-R."/>
        </authorList>
    </citation>
    <scope>NUCLEOTIDE SEQUENCE</scope>
    <source>
        <strain evidence="1">FA028</strain>
    </source>
</reference>
<gene>
    <name evidence="1" type="ORF">NNL22_13405</name>
</gene>
<keyword evidence="2" id="KW-1185">Reference proteome</keyword>
<protein>
    <submittedName>
        <fullName evidence="1">Aminopeptidase</fullName>
    </submittedName>
</protein>
<dbReference type="AlphaFoldDB" id="A0A9E8HGW7"/>
<sequence>MKKQTTIFSGTTLLLASLTLLVILVQGCSSIAYYQQAIAGQYQILNNRVDIEALIEDNQTEENLKQKLTIVQQVRAFAAKEMQMDVGQSYSQYSDTERDYVVWNITATPELSLTPHQWCYPIIGCQSYRGYFKQQTAQLKADELQRQGFDTWVGGVTAYSTLGWFDDPILNTFVYRDDSDLAALLIHELSHQVLYIKDDTAFNESFATAVEVEGLQRWLMSIDQAPLVQHHQIKLKERQVFISTVSASIERLKAVYESTISDEKKRAEKDQIIKEMKQQYQQNILDNHLSGYFTRWFDKVNNAKLITVSNYYRYVPAFTAMIAESNGDMGQFYEAAKQLGKLDKALRDNTLQAYILESPQHP</sequence>
<dbReference type="RefSeq" id="WP_251811481.1">
    <property type="nucleotide sequence ID" value="NZ_CP101527.1"/>
</dbReference>